<dbReference type="EMBL" id="CP056030">
    <property type="protein sequence ID" value="QKZ04900.1"/>
    <property type="molecule type" value="Genomic_DNA"/>
</dbReference>
<evidence type="ECO:0000313" key="3">
    <source>
        <dbReference type="Proteomes" id="UP000509568"/>
    </source>
</evidence>
<dbReference type="KEGG" id="pez:HWQ56_14335"/>
<accession>A0A7D5D7K3</accession>
<keyword evidence="1" id="KW-0732">Signal</keyword>
<protein>
    <recommendedName>
        <fullName evidence="4">Lipoprotein</fullName>
    </recommendedName>
</protein>
<evidence type="ECO:0000313" key="2">
    <source>
        <dbReference type="EMBL" id="QKZ04900.1"/>
    </source>
</evidence>
<evidence type="ECO:0000256" key="1">
    <source>
        <dbReference type="SAM" id="SignalP"/>
    </source>
</evidence>
<evidence type="ECO:0008006" key="4">
    <source>
        <dbReference type="Google" id="ProtNLM"/>
    </source>
</evidence>
<organism evidence="2 3">
    <name type="scientific">Pseudomonas eucalypticola</name>
    <dbReference type="NCBI Taxonomy" id="2599595"/>
    <lineage>
        <taxon>Bacteria</taxon>
        <taxon>Pseudomonadati</taxon>
        <taxon>Pseudomonadota</taxon>
        <taxon>Gammaproteobacteria</taxon>
        <taxon>Pseudomonadales</taxon>
        <taxon>Pseudomonadaceae</taxon>
        <taxon>Pseudomonas</taxon>
    </lineage>
</organism>
<proteinExistence type="predicted"/>
<name>A0A7D5D7K3_9PSED</name>
<dbReference type="Proteomes" id="UP000509568">
    <property type="component" value="Chromosome"/>
</dbReference>
<feature type="signal peptide" evidence="1">
    <location>
        <begin position="1"/>
        <end position="24"/>
    </location>
</feature>
<keyword evidence="3" id="KW-1185">Reference proteome</keyword>
<dbReference type="RefSeq" id="WP_158155999.1">
    <property type="nucleotide sequence ID" value="NZ_CP056030.1"/>
</dbReference>
<sequence length="343" mass="37152">MILRALVLALLVLLNACTGRGTLAQAPVSPATWQQVDLALLVASDDAREQARVYARGSLDHWRTRVYQQTEEVFIPWFNSYWTQEWLSMRVSWYTLSSGHDPGQPGRRLEAYLQKQYHDRVLAPVAVEIEPNAIAVQATDFYVQLLSGQVAAIGEQYRLPEAQYAQHLAAVVLLPPANASLHELTHTQPPTQVRAYAALLQRLRAGAEASPQGLGEVAKATNSKLQAQMSTRGAGSVAAAVAGKIAGPLISLGMAGIRAIAHAGERPDTEAQLRHDLGAAFDQAWLKVLNDPEGGVMAGVNQLADGLQTQLGTVNTVQPLDKHARARRTGFLAPWPAFAANRN</sequence>
<dbReference type="AlphaFoldDB" id="A0A7D5D7K3"/>
<feature type="chain" id="PRO_5028873474" description="Lipoprotein" evidence="1">
    <location>
        <begin position="25"/>
        <end position="343"/>
    </location>
</feature>
<gene>
    <name evidence="2" type="ORF">HWQ56_14335</name>
</gene>
<reference evidence="2 3" key="1">
    <citation type="submission" date="2020-06" db="EMBL/GenBank/DDBJ databases">
        <title>Pseudomonas eucalypticola sp. nov., an endophyte of Eucalyptus dunnii leaves with biocontrol ability of eucalyptus leaf blight.</title>
        <authorList>
            <person name="Liu Y."/>
            <person name="Song Z."/>
            <person name="Zeng H."/>
            <person name="Lu M."/>
            <person name="Wang X."/>
            <person name="Lian X."/>
            <person name="Zhang Q."/>
        </authorList>
    </citation>
    <scope>NUCLEOTIDE SEQUENCE [LARGE SCALE GENOMIC DNA]</scope>
    <source>
        <strain evidence="2 3">NP-1</strain>
    </source>
</reference>